<evidence type="ECO:0000313" key="8">
    <source>
        <dbReference type="Proteomes" id="UP001163105"/>
    </source>
</evidence>
<dbReference type="EMBL" id="JAQHRD010000003">
    <property type="protein sequence ID" value="KAJ6443347.1"/>
    <property type="molecule type" value="Genomic_DNA"/>
</dbReference>
<keyword evidence="3 5" id="KW-0479">Metal-binding</keyword>
<protein>
    <submittedName>
        <fullName evidence="7">Cytochrome p450 3a21</fullName>
    </submittedName>
</protein>
<accession>A0AB34FW38</accession>
<organism evidence="7 8">
    <name type="scientific">Purpureocillium lavendulum</name>
    <dbReference type="NCBI Taxonomy" id="1247861"/>
    <lineage>
        <taxon>Eukaryota</taxon>
        <taxon>Fungi</taxon>
        <taxon>Dikarya</taxon>
        <taxon>Ascomycota</taxon>
        <taxon>Pezizomycotina</taxon>
        <taxon>Sordariomycetes</taxon>
        <taxon>Hypocreomycetidae</taxon>
        <taxon>Hypocreales</taxon>
        <taxon>Ophiocordycipitaceae</taxon>
        <taxon>Purpureocillium</taxon>
    </lineage>
</organism>
<dbReference type="AlphaFoldDB" id="A0AB34FW38"/>
<comment type="cofactor">
    <cofactor evidence="1 5">
        <name>heme</name>
        <dbReference type="ChEBI" id="CHEBI:30413"/>
    </cofactor>
</comment>
<dbReference type="PROSITE" id="PS00086">
    <property type="entry name" value="CYTOCHROME_P450"/>
    <property type="match status" value="1"/>
</dbReference>
<dbReference type="Proteomes" id="UP001163105">
    <property type="component" value="Unassembled WGS sequence"/>
</dbReference>
<dbReference type="PRINTS" id="PR00385">
    <property type="entry name" value="P450"/>
</dbReference>
<dbReference type="InterPro" id="IPR001128">
    <property type="entry name" value="Cyt_P450"/>
</dbReference>
<keyword evidence="4 5" id="KW-0408">Iron</keyword>
<evidence type="ECO:0000313" key="7">
    <source>
        <dbReference type="EMBL" id="KAJ6443347.1"/>
    </source>
</evidence>
<dbReference type="GO" id="GO:0005506">
    <property type="term" value="F:iron ion binding"/>
    <property type="evidence" value="ECO:0007669"/>
    <property type="project" value="InterPro"/>
</dbReference>
<dbReference type="GO" id="GO:0016705">
    <property type="term" value="F:oxidoreductase activity, acting on paired donors, with incorporation or reduction of molecular oxygen"/>
    <property type="evidence" value="ECO:0007669"/>
    <property type="project" value="InterPro"/>
</dbReference>
<dbReference type="CDD" id="cd11070">
    <property type="entry name" value="CYP56-like"/>
    <property type="match status" value="1"/>
</dbReference>
<dbReference type="PRINTS" id="PR00463">
    <property type="entry name" value="EP450I"/>
</dbReference>
<sequence>METFLLVLGAFSAYCAYFYVSRLRHSISEARRSGFNYIVVPCSPLAQHWRVLFPLWSRLVRLLPRSFWEEWLEVMTPDNIYWSGWKLFERHGEAFLVVSPRSRLLYVANAEMITQIVTKKEQFPKWSARYRILRQFGENVITADGHAWRLHRKVTAASFSERNAALVFREAIVQTQGMLRTWTDPSGERKEALRTIERDTLRMSLHIIGYVGFGLRLLWPGQTVPENMDPRQAKYASLEPSEGHDMCFVDTMLSVMHNLLLLLLVPRWLLRALPFKRSKEAAIAYTDYAKYMEELMEVKMEDARRGTQPEGMDLMGSLVKCAYEADEAMRGKGGKQTNMPVLSREEIIGNAFIMFAAGHETSGGTMQFLLIQLATNPAVQRQLQRDIDELVGKTDPSTWDFDTLVNPMTASIVGACMYETLRILPPAVELPKEVSTLADQPITMDGREYVVPKGTGIAIVSSGVHLNPRYWPHVESKIRRGSNDLRDFKPERWFQKSALGANGVEDMAGADAEQYGGYAGPDTNAQLFRPVRGAYVPFSDGSRSCLGRRTAQAELVAMLAVVFREYSLELAVDDWASDAEVQAMSRDELASLYRRAQDRSRWTVGQAYSVITLNLHGAQHVPLRLVRRGKERFVDWMDDC</sequence>
<dbReference type="Pfam" id="PF00067">
    <property type="entry name" value="p450"/>
    <property type="match status" value="1"/>
</dbReference>
<evidence type="ECO:0000256" key="4">
    <source>
        <dbReference type="ARBA" id="ARBA00023004"/>
    </source>
</evidence>
<evidence type="ECO:0000256" key="1">
    <source>
        <dbReference type="ARBA" id="ARBA00001971"/>
    </source>
</evidence>
<dbReference type="GO" id="GO:0020037">
    <property type="term" value="F:heme binding"/>
    <property type="evidence" value="ECO:0007669"/>
    <property type="project" value="InterPro"/>
</dbReference>
<dbReference type="Gene3D" id="1.10.630.10">
    <property type="entry name" value="Cytochrome P450"/>
    <property type="match status" value="1"/>
</dbReference>
<dbReference type="InterPro" id="IPR017972">
    <property type="entry name" value="Cyt_P450_CS"/>
</dbReference>
<proteinExistence type="inferred from homology"/>
<keyword evidence="2 5" id="KW-0349">Heme</keyword>
<gene>
    <name evidence="7" type="ORF">O9K51_04526</name>
</gene>
<dbReference type="PANTHER" id="PTHR24305:SF223">
    <property type="entry name" value="CYTOCHROME P450-DIT2"/>
    <property type="match status" value="1"/>
</dbReference>
<keyword evidence="6" id="KW-0503">Monooxygenase</keyword>
<keyword evidence="8" id="KW-1185">Reference proteome</keyword>
<comment type="caution">
    <text evidence="7">The sequence shown here is derived from an EMBL/GenBank/DDBJ whole genome shotgun (WGS) entry which is preliminary data.</text>
</comment>
<feature type="binding site" description="axial binding residue" evidence="5">
    <location>
        <position position="545"/>
    </location>
    <ligand>
        <name>heme</name>
        <dbReference type="ChEBI" id="CHEBI:30413"/>
    </ligand>
    <ligandPart>
        <name>Fe</name>
        <dbReference type="ChEBI" id="CHEBI:18248"/>
    </ligandPart>
</feature>
<dbReference type="InterPro" id="IPR002401">
    <property type="entry name" value="Cyt_P450_E_grp-I"/>
</dbReference>
<evidence type="ECO:0000256" key="3">
    <source>
        <dbReference type="ARBA" id="ARBA00022723"/>
    </source>
</evidence>
<dbReference type="GO" id="GO:0004497">
    <property type="term" value="F:monooxygenase activity"/>
    <property type="evidence" value="ECO:0007669"/>
    <property type="project" value="UniProtKB-KW"/>
</dbReference>
<dbReference type="PANTHER" id="PTHR24305">
    <property type="entry name" value="CYTOCHROME P450"/>
    <property type="match status" value="1"/>
</dbReference>
<dbReference type="SUPFAM" id="SSF48264">
    <property type="entry name" value="Cytochrome P450"/>
    <property type="match status" value="1"/>
</dbReference>
<comment type="similarity">
    <text evidence="6">Belongs to the cytochrome P450 family.</text>
</comment>
<evidence type="ECO:0000256" key="2">
    <source>
        <dbReference type="ARBA" id="ARBA00022617"/>
    </source>
</evidence>
<dbReference type="InterPro" id="IPR036396">
    <property type="entry name" value="Cyt_P450_sf"/>
</dbReference>
<reference evidence="7" key="1">
    <citation type="submission" date="2023-01" db="EMBL/GenBank/DDBJ databases">
        <title>The growth and conidiation of Purpureocillium lavendulum are regulated by nitrogen source and histone H3K14 acetylation.</title>
        <authorList>
            <person name="Tang P."/>
            <person name="Han J."/>
            <person name="Zhang C."/>
            <person name="Tang P."/>
            <person name="Qi F."/>
            <person name="Zhang K."/>
            <person name="Liang L."/>
        </authorList>
    </citation>
    <scope>NUCLEOTIDE SEQUENCE</scope>
    <source>
        <strain evidence="7">YMF1.00683</strain>
    </source>
</reference>
<name>A0AB34FW38_9HYPO</name>
<dbReference type="InterPro" id="IPR050121">
    <property type="entry name" value="Cytochrome_P450_monoxygenase"/>
</dbReference>
<evidence type="ECO:0000256" key="6">
    <source>
        <dbReference type="RuleBase" id="RU000461"/>
    </source>
</evidence>
<keyword evidence="6" id="KW-0560">Oxidoreductase</keyword>
<evidence type="ECO:0000256" key="5">
    <source>
        <dbReference type="PIRSR" id="PIRSR602401-1"/>
    </source>
</evidence>